<dbReference type="Gene3D" id="1.10.10.10">
    <property type="entry name" value="Winged helix-like DNA-binding domain superfamily/Winged helix DNA-binding domain"/>
    <property type="match status" value="1"/>
</dbReference>
<protein>
    <submittedName>
        <fullName evidence="6">CRP/FNR family transcriptional regulator, anaerobic regulatory protein</fullName>
    </submittedName>
</protein>
<dbReference type="InterPro" id="IPR014710">
    <property type="entry name" value="RmlC-like_jellyroll"/>
</dbReference>
<evidence type="ECO:0000259" key="5">
    <source>
        <dbReference type="PROSITE" id="PS51063"/>
    </source>
</evidence>
<evidence type="ECO:0000256" key="2">
    <source>
        <dbReference type="ARBA" id="ARBA00023125"/>
    </source>
</evidence>
<dbReference type="Pfam" id="PF00027">
    <property type="entry name" value="cNMP_binding"/>
    <property type="match status" value="1"/>
</dbReference>
<evidence type="ECO:0000256" key="1">
    <source>
        <dbReference type="ARBA" id="ARBA00023015"/>
    </source>
</evidence>
<dbReference type="AlphaFoldDB" id="A0A1G8HLN0"/>
<proteinExistence type="predicted"/>
<dbReference type="InterPro" id="IPR036388">
    <property type="entry name" value="WH-like_DNA-bd_sf"/>
</dbReference>
<feature type="domain" description="Cyclic nucleotide-binding" evidence="4">
    <location>
        <begin position="25"/>
        <end position="145"/>
    </location>
</feature>
<sequence length="233" mass="26587">MTEVTCGHGCSHGLSEKSCISRVPIFNHLEEDKMEEISALIESLSYRKGELVYQAGETSDALYIISQGRVKIYRLSEQGKEQLLRILQPGDFTGELALFNEKVHDSYGEALEDTRICSIRREDLQKLLLKYPTISMEILSEFSKRLDAQEKQTAAIGTEKVETRIALYLLDLMEKNQEEIITLPMMKKDLASLLGTTPETISRKFLEFEEKGLMASLPQNRIRILQKEALRNL</sequence>
<feature type="domain" description="HTH crp-type" evidence="5">
    <location>
        <begin position="159"/>
        <end position="228"/>
    </location>
</feature>
<dbReference type="GO" id="GO:0005829">
    <property type="term" value="C:cytosol"/>
    <property type="evidence" value="ECO:0007669"/>
    <property type="project" value="TreeGrafter"/>
</dbReference>
<dbReference type="InterPro" id="IPR036390">
    <property type="entry name" value="WH_DNA-bd_sf"/>
</dbReference>
<dbReference type="SUPFAM" id="SSF51206">
    <property type="entry name" value="cAMP-binding domain-like"/>
    <property type="match status" value="1"/>
</dbReference>
<evidence type="ECO:0000259" key="4">
    <source>
        <dbReference type="PROSITE" id="PS50042"/>
    </source>
</evidence>
<dbReference type="PANTHER" id="PTHR24567:SF26">
    <property type="entry name" value="REGULATORY PROTEIN YEIL"/>
    <property type="match status" value="1"/>
</dbReference>
<keyword evidence="1" id="KW-0805">Transcription regulation</keyword>
<name>A0A1G8HLN0_9CLOT</name>
<keyword evidence="2" id="KW-0238">DNA-binding</keyword>
<keyword evidence="3" id="KW-0804">Transcription</keyword>
<dbReference type="EMBL" id="FNDZ01000001">
    <property type="protein sequence ID" value="SDI07401.1"/>
    <property type="molecule type" value="Genomic_DNA"/>
</dbReference>
<dbReference type="GO" id="GO:0003677">
    <property type="term" value="F:DNA binding"/>
    <property type="evidence" value="ECO:0007669"/>
    <property type="project" value="UniProtKB-KW"/>
</dbReference>
<dbReference type="PROSITE" id="PS50042">
    <property type="entry name" value="CNMP_BINDING_3"/>
    <property type="match status" value="1"/>
</dbReference>
<organism evidence="6 7">
    <name type="scientific">Proteiniclasticum ruminis</name>
    <dbReference type="NCBI Taxonomy" id="398199"/>
    <lineage>
        <taxon>Bacteria</taxon>
        <taxon>Bacillati</taxon>
        <taxon>Bacillota</taxon>
        <taxon>Clostridia</taxon>
        <taxon>Eubacteriales</taxon>
        <taxon>Clostridiaceae</taxon>
        <taxon>Proteiniclasticum</taxon>
    </lineage>
</organism>
<dbReference type="SMART" id="SM00419">
    <property type="entry name" value="HTH_CRP"/>
    <property type="match status" value="1"/>
</dbReference>
<dbReference type="PANTHER" id="PTHR24567">
    <property type="entry name" value="CRP FAMILY TRANSCRIPTIONAL REGULATORY PROTEIN"/>
    <property type="match status" value="1"/>
</dbReference>
<dbReference type="CDD" id="cd00038">
    <property type="entry name" value="CAP_ED"/>
    <property type="match status" value="1"/>
</dbReference>
<dbReference type="SUPFAM" id="SSF46785">
    <property type="entry name" value="Winged helix' DNA-binding domain"/>
    <property type="match status" value="1"/>
</dbReference>
<dbReference type="RefSeq" id="WP_031573950.1">
    <property type="nucleotide sequence ID" value="NZ_FNDZ01000001.1"/>
</dbReference>
<dbReference type="Proteomes" id="UP000183255">
    <property type="component" value="Unassembled WGS sequence"/>
</dbReference>
<evidence type="ECO:0000313" key="6">
    <source>
        <dbReference type="EMBL" id="SDI07401.1"/>
    </source>
</evidence>
<evidence type="ECO:0000256" key="3">
    <source>
        <dbReference type="ARBA" id="ARBA00023163"/>
    </source>
</evidence>
<dbReference type="PRINTS" id="PR00034">
    <property type="entry name" value="HTHCRP"/>
</dbReference>
<dbReference type="PROSITE" id="PS51063">
    <property type="entry name" value="HTH_CRP_2"/>
    <property type="match status" value="1"/>
</dbReference>
<dbReference type="GO" id="GO:0003700">
    <property type="term" value="F:DNA-binding transcription factor activity"/>
    <property type="evidence" value="ECO:0007669"/>
    <property type="project" value="TreeGrafter"/>
</dbReference>
<dbReference type="InterPro" id="IPR050397">
    <property type="entry name" value="Env_Response_Regulators"/>
</dbReference>
<dbReference type="InterPro" id="IPR012318">
    <property type="entry name" value="HTH_CRP"/>
</dbReference>
<dbReference type="Gene3D" id="2.60.120.10">
    <property type="entry name" value="Jelly Rolls"/>
    <property type="match status" value="1"/>
</dbReference>
<accession>A0A1G8HLN0</accession>
<evidence type="ECO:0000313" key="7">
    <source>
        <dbReference type="Proteomes" id="UP000183255"/>
    </source>
</evidence>
<dbReference type="SMART" id="SM00100">
    <property type="entry name" value="cNMP"/>
    <property type="match status" value="1"/>
</dbReference>
<dbReference type="InterPro" id="IPR000595">
    <property type="entry name" value="cNMP-bd_dom"/>
</dbReference>
<gene>
    <name evidence="6" type="ORF">SAMN05421804_101622</name>
</gene>
<reference evidence="6 7" key="1">
    <citation type="submission" date="2016-10" db="EMBL/GenBank/DDBJ databases">
        <authorList>
            <person name="de Groot N.N."/>
        </authorList>
    </citation>
    <scope>NUCLEOTIDE SEQUENCE [LARGE SCALE GENOMIC DNA]</scope>
    <source>
        <strain evidence="6 7">CGMCC 1.5058</strain>
    </source>
</reference>
<dbReference type="Pfam" id="PF13545">
    <property type="entry name" value="HTH_Crp_2"/>
    <property type="match status" value="1"/>
</dbReference>
<dbReference type="InterPro" id="IPR018490">
    <property type="entry name" value="cNMP-bd_dom_sf"/>
</dbReference>